<evidence type="ECO:0000256" key="4">
    <source>
        <dbReference type="ARBA" id="ARBA00023239"/>
    </source>
</evidence>
<evidence type="ECO:0000256" key="1">
    <source>
        <dbReference type="ARBA" id="ARBA00001933"/>
    </source>
</evidence>
<evidence type="ECO:0000256" key="2">
    <source>
        <dbReference type="ARBA" id="ARBA00012224"/>
    </source>
</evidence>
<dbReference type="PANTHER" id="PTHR43525">
    <property type="entry name" value="PROTEIN MALY"/>
    <property type="match status" value="1"/>
</dbReference>
<name>A0A0R1VVX7_9LACO</name>
<evidence type="ECO:0000313" key="8">
    <source>
        <dbReference type="Proteomes" id="UP000051451"/>
    </source>
</evidence>
<keyword evidence="8" id="KW-1185">Reference proteome</keyword>
<dbReference type="GO" id="GO:0008483">
    <property type="term" value="F:transaminase activity"/>
    <property type="evidence" value="ECO:0007669"/>
    <property type="project" value="UniProtKB-KW"/>
</dbReference>
<dbReference type="EC" id="4.4.1.13" evidence="2"/>
<feature type="domain" description="Aminotransferase class I/classII large" evidence="6">
    <location>
        <begin position="46"/>
        <end position="387"/>
    </location>
</feature>
<evidence type="ECO:0000256" key="3">
    <source>
        <dbReference type="ARBA" id="ARBA00022898"/>
    </source>
</evidence>
<keyword evidence="7" id="KW-0032">Aminotransferase</keyword>
<dbReference type="OrthoDB" id="9802872at2"/>
<dbReference type="InterPro" id="IPR015422">
    <property type="entry name" value="PyrdxlP-dep_Trfase_small"/>
</dbReference>
<dbReference type="InterPro" id="IPR015424">
    <property type="entry name" value="PyrdxlP-dep_Trfase"/>
</dbReference>
<dbReference type="CDD" id="cd00609">
    <property type="entry name" value="AAT_like"/>
    <property type="match status" value="1"/>
</dbReference>
<keyword evidence="3" id="KW-0663">Pyridoxal phosphate</keyword>
<reference evidence="7 8" key="1">
    <citation type="journal article" date="2015" name="Genome Announc.">
        <title>Expanding the biotechnology potential of lactobacilli through comparative genomics of 213 strains and associated genera.</title>
        <authorList>
            <person name="Sun Z."/>
            <person name="Harris H.M."/>
            <person name="McCann A."/>
            <person name="Guo C."/>
            <person name="Argimon S."/>
            <person name="Zhang W."/>
            <person name="Yang X."/>
            <person name="Jeffery I.B."/>
            <person name="Cooney J.C."/>
            <person name="Kagawa T.F."/>
            <person name="Liu W."/>
            <person name="Song Y."/>
            <person name="Salvetti E."/>
            <person name="Wrobel A."/>
            <person name="Rasinkangas P."/>
            <person name="Parkhill J."/>
            <person name="Rea M.C."/>
            <person name="O'Sullivan O."/>
            <person name="Ritari J."/>
            <person name="Douillard F.P."/>
            <person name="Paul Ross R."/>
            <person name="Yang R."/>
            <person name="Briner A.E."/>
            <person name="Felis G.E."/>
            <person name="de Vos W.M."/>
            <person name="Barrangou R."/>
            <person name="Klaenhammer T.R."/>
            <person name="Caufield P.W."/>
            <person name="Cui Y."/>
            <person name="Zhang H."/>
            <person name="O'Toole P.W."/>
        </authorList>
    </citation>
    <scope>NUCLEOTIDE SEQUENCE [LARGE SCALE GENOMIC DNA]</scope>
    <source>
        <strain evidence="7 8">DSM 18630</strain>
    </source>
</reference>
<dbReference type="PANTHER" id="PTHR43525:SF1">
    <property type="entry name" value="PROTEIN MALY"/>
    <property type="match status" value="1"/>
</dbReference>
<gene>
    <name evidence="7" type="ORF">FC89_GL000462</name>
</gene>
<dbReference type="GO" id="GO:0030170">
    <property type="term" value="F:pyridoxal phosphate binding"/>
    <property type="evidence" value="ECO:0007669"/>
    <property type="project" value="InterPro"/>
</dbReference>
<evidence type="ECO:0000259" key="6">
    <source>
        <dbReference type="Pfam" id="PF00155"/>
    </source>
</evidence>
<keyword evidence="7" id="KW-0808">Transferase</keyword>
<evidence type="ECO:0000313" key="7">
    <source>
        <dbReference type="EMBL" id="KRM07145.1"/>
    </source>
</evidence>
<comment type="caution">
    <text evidence="7">The sequence shown here is derived from an EMBL/GenBank/DDBJ whole genome shotgun (WGS) entry which is preliminary data.</text>
</comment>
<comment type="cofactor">
    <cofactor evidence="1">
        <name>pyridoxal 5'-phosphate</name>
        <dbReference type="ChEBI" id="CHEBI:597326"/>
    </cofactor>
</comment>
<dbReference type="GeneID" id="98318508"/>
<dbReference type="Pfam" id="PF00155">
    <property type="entry name" value="Aminotran_1_2"/>
    <property type="match status" value="1"/>
</dbReference>
<dbReference type="STRING" id="1423750.FC89_GL000462"/>
<organism evidence="7 8">
    <name type="scientific">Liquorilactobacillus ghanensis DSM 18630</name>
    <dbReference type="NCBI Taxonomy" id="1423750"/>
    <lineage>
        <taxon>Bacteria</taxon>
        <taxon>Bacillati</taxon>
        <taxon>Bacillota</taxon>
        <taxon>Bacilli</taxon>
        <taxon>Lactobacillales</taxon>
        <taxon>Lactobacillaceae</taxon>
        <taxon>Liquorilactobacillus</taxon>
    </lineage>
</organism>
<comment type="similarity">
    <text evidence="5">Belongs to the class-II pyridoxal-phosphate-dependent aminotransferase family. MalY/PatB cystathionine beta-lyase subfamily.</text>
</comment>
<dbReference type="SUPFAM" id="SSF53383">
    <property type="entry name" value="PLP-dependent transferases"/>
    <property type="match status" value="1"/>
</dbReference>
<dbReference type="InterPro" id="IPR051798">
    <property type="entry name" value="Class-II_PLP-Dep_Aminotrans"/>
</dbReference>
<accession>A0A0R1VVX7</accession>
<dbReference type="EMBL" id="AZGB01000009">
    <property type="protein sequence ID" value="KRM07145.1"/>
    <property type="molecule type" value="Genomic_DNA"/>
</dbReference>
<dbReference type="Gene3D" id="3.40.640.10">
    <property type="entry name" value="Type I PLP-dependent aspartate aminotransferase-like (Major domain)"/>
    <property type="match status" value="1"/>
</dbReference>
<dbReference type="Gene3D" id="3.90.1150.10">
    <property type="entry name" value="Aspartate Aminotransferase, domain 1"/>
    <property type="match status" value="1"/>
</dbReference>
<dbReference type="Proteomes" id="UP000051451">
    <property type="component" value="Unassembled WGS sequence"/>
</dbReference>
<dbReference type="NCBIfam" id="TIGR04350">
    <property type="entry name" value="C_S_lyase_PatB"/>
    <property type="match status" value="1"/>
</dbReference>
<dbReference type="PATRIC" id="fig|1423750.3.peg.475"/>
<evidence type="ECO:0000256" key="5">
    <source>
        <dbReference type="ARBA" id="ARBA00037974"/>
    </source>
</evidence>
<dbReference type="RefSeq" id="WP_057871241.1">
    <property type="nucleotide sequence ID" value="NZ_AZGB01000009.1"/>
</dbReference>
<dbReference type="InterPro" id="IPR004839">
    <property type="entry name" value="Aminotransferase_I/II_large"/>
</dbReference>
<dbReference type="AlphaFoldDB" id="A0A0R1VVX7"/>
<dbReference type="GO" id="GO:0047804">
    <property type="term" value="F:cysteine-S-conjugate beta-lyase activity"/>
    <property type="evidence" value="ECO:0007669"/>
    <property type="project" value="UniProtKB-EC"/>
</dbReference>
<dbReference type="InterPro" id="IPR027619">
    <property type="entry name" value="C-S_lyase_PatB-like"/>
</dbReference>
<keyword evidence="4" id="KW-0456">Lyase</keyword>
<sequence>MKVKDFVERYAVDRHNTDCFKWDGLQNEFGSTDLLPLWVADTEFKVPEAVTQALQARIAHGVYGYSQVVSGYQQAYINWQQQRYQTEIHPEWMRFGTGVVQSLSTLINVLTEPQEAVMVLQPVYYPFMQVIENNQRKLVVSQLKRADHHYEMDFTDIEQKIKQQHVKLLINCSPHNPVGRVWSEAELTKLLKICRENKVLFISDEIHHDLIVGQRPFVSALSIDNGLYRDNMVMVDSASKTFNLAALQNNHLIIPNPQIRTRYDNYIQRLKSPAGSLMGQVAAKAAYENGAEWLSGMLALIKQNFTYLKTHLAAENPAIEIFELEGTYLAWIDLSQVIPPTDLERVMKNDAKLAVDFGKWFGQGGDGFVRINLATTPANIELAVKRLKSVIKK</sequence>
<protein>
    <recommendedName>
        <fullName evidence="2">cysteine-S-conjugate beta-lyase</fullName>
        <ecNumber evidence="2">4.4.1.13</ecNumber>
    </recommendedName>
</protein>
<dbReference type="InterPro" id="IPR015421">
    <property type="entry name" value="PyrdxlP-dep_Trfase_major"/>
</dbReference>
<proteinExistence type="inferred from homology"/>